<dbReference type="EMBL" id="CAEKDK010000007">
    <property type="protein sequence ID" value="CAB4287107.1"/>
    <property type="molecule type" value="Genomic_DNA"/>
</dbReference>
<proteinExistence type="predicted"/>
<dbReference type="AlphaFoldDB" id="A0A6J5VHI1"/>
<dbReference type="OrthoDB" id="10643456at2759"/>
<dbReference type="Proteomes" id="UP000507222">
    <property type="component" value="Unassembled WGS sequence"/>
</dbReference>
<reference evidence="4" key="1">
    <citation type="journal article" date="2020" name="Genome Biol.">
        <title>Gamete binning: chromosome-level and haplotype-resolved genome assembly enabled by high-throughput single-cell sequencing of gamete genomes.</title>
        <authorList>
            <person name="Campoy J.A."/>
            <person name="Sun H."/>
            <person name="Goel M."/>
            <person name="Jiao W.-B."/>
            <person name="Folz-Donahue K."/>
            <person name="Wang N."/>
            <person name="Rubio M."/>
            <person name="Liu C."/>
            <person name="Kukat C."/>
            <person name="Ruiz D."/>
            <person name="Huettel B."/>
            <person name="Schneeberger K."/>
        </authorList>
    </citation>
    <scope>NUCLEOTIDE SEQUENCE [LARGE SCALE GENOMIC DNA]</scope>
    <source>
        <strain evidence="4">cv. Rojo Pasion</strain>
    </source>
</reference>
<evidence type="ECO:0000313" key="1">
    <source>
        <dbReference type="EMBL" id="CAB4287107.1"/>
    </source>
</evidence>
<protein>
    <submittedName>
        <fullName evidence="1">Uncharacterized protein</fullName>
    </submittedName>
</protein>
<dbReference type="EMBL" id="CAEKKB010000007">
    <property type="protein sequence ID" value="CAB4317479.1"/>
    <property type="molecule type" value="Genomic_DNA"/>
</dbReference>
<evidence type="ECO:0000313" key="3">
    <source>
        <dbReference type="Proteomes" id="UP000507222"/>
    </source>
</evidence>
<accession>A0A6J5VHI1</accession>
<organism evidence="1 3">
    <name type="scientific">Prunus armeniaca</name>
    <name type="common">Apricot</name>
    <name type="synonym">Armeniaca vulgaris</name>
    <dbReference type="NCBI Taxonomy" id="36596"/>
    <lineage>
        <taxon>Eukaryota</taxon>
        <taxon>Viridiplantae</taxon>
        <taxon>Streptophyta</taxon>
        <taxon>Embryophyta</taxon>
        <taxon>Tracheophyta</taxon>
        <taxon>Spermatophyta</taxon>
        <taxon>Magnoliopsida</taxon>
        <taxon>eudicotyledons</taxon>
        <taxon>Gunneridae</taxon>
        <taxon>Pentapetalae</taxon>
        <taxon>rosids</taxon>
        <taxon>fabids</taxon>
        <taxon>Rosales</taxon>
        <taxon>Rosaceae</taxon>
        <taxon>Amygdaloideae</taxon>
        <taxon>Amygdaleae</taxon>
        <taxon>Prunus</taxon>
    </lineage>
</organism>
<sequence length="121" mass="13830">MPLRISTEIHQLSFPWLFTQFGDHHCQRHRRISIVVMHSQEVFELALLSDVLHHCLLLKLGHFEEVPVVRIAGDLMWKQSTGLNLRLAAAAGCFHFLQILLHHTGLPLGLPFITPPVEIFV</sequence>
<evidence type="ECO:0000313" key="4">
    <source>
        <dbReference type="Proteomes" id="UP000507245"/>
    </source>
</evidence>
<name>A0A6J5VHI1_PRUAR</name>
<reference evidence="1 3" key="2">
    <citation type="submission" date="2020-05" db="EMBL/GenBank/DDBJ databases">
        <authorList>
            <person name="Campoy J."/>
            <person name="Schneeberger K."/>
            <person name="Spophaly S."/>
        </authorList>
    </citation>
    <scope>NUCLEOTIDE SEQUENCE [LARGE SCALE GENOMIC DNA]</scope>
    <source>
        <strain evidence="1">PruArmRojPasFocal</strain>
    </source>
</reference>
<evidence type="ECO:0000313" key="2">
    <source>
        <dbReference type="EMBL" id="CAB4317479.1"/>
    </source>
</evidence>
<gene>
    <name evidence="1" type="ORF">CURHAP_LOCUS44925</name>
    <name evidence="2" type="ORF">ORAREDHAP_LOCUS44261</name>
</gene>
<keyword evidence="4" id="KW-1185">Reference proteome</keyword>
<dbReference type="Proteomes" id="UP000507245">
    <property type="component" value="Unassembled WGS sequence"/>
</dbReference>